<sequence length="216" mass="23733">MDTPSSNSPVEHSQRHDILDALRGFALFGICLANLTVFSGWVATPPPIKESIAGAHVFDFMQSLLIDGRFYTLFSFLFGLGFALQLSRLQPSNGHSGMAIYLRRLAILLLIGLLHIFLLWHGDILALYAILGFVLVLFRNLSDRTVLLSALGFLLMPIGGYALFWYLGLDPDGGFYEATSLALGGDGSIRFSLSGVFVKPNHNGFRGLLRDPCRVI</sequence>
<protein>
    <recommendedName>
        <fullName evidence="4">DUF418 domain-containing protein</fullName>
    </recommendedName>
</protein>
<feature type="transmembrane region" description="Helical" evidence="1">
    <location>
        <begin position="21"/>
        <end position="43"/>
    </location>
</feature>
<gene>
    <name evidence="2" type="ORF">QTP81_15765</name>
</gene>
<dbReference type="EMBL" id="JAUCBP010000013">
    <property type="protein sequence ID" value="MDM7862061.1"/>
    <property type="molecule type" value="Genomic_DNA"/>
</dbReference>
<feature type="transmembrane region" description="Helical" evidence="1">
    <location>
        <begin position="70"/>
        <end position="89"/>
    </location>
</feature>
<feature type="transmembrane region" description="Helical" evidence="1">
    <location>
        <begin position="146"/>
        <end position="167"/>
    </location>
</feature>
<dbReference type="PANTHER" id="PTHR30590">
    <property type="entry name" value="INNER MEMBRANE PROTEIN"/>
    <property type="match status" value="1"/>
</dbReference>
<reference evidence="2 3" key="1">
    <citation type="submission" date="2023-06" db="EMBL/GenBank/DDBJ databases">
        <title>Alteromonas sp. ASW11-36 isolated from intertidal sand.</title>
        <authorList>
            <person name="Li Y."/>
        </authorList>
    </citation>
    <scope>NUCLEOTIDE SEQUENCE [LARGE SCALE GENOMIC DNA]</scope>
    <source>
        <strain evidence="2 3">ASW11-36</strain>
    </source>
</reference>
<evidence type="ECO:0000256" key="1">
    <source>
        <dbReference type="SAM" id="Phobius"/>
    </source>
</evidence>
<evidence type="ECO:0000313" key="2">
    <source>
        <dbReference type="EMBL" id="MDM7862061.1"/>
    </source>
</evidence>
<evidence type="ECO:0000313" key="3">
    <source>
        <dbReference type="Proteomes" id="UP001234343"/>
    </source>
</evidence>
<organism evidence="2 3">
    <name type="scientific">Alteromonas arenosi</name>
    <dbReference type="NCBI Taxonomy" id="3055817"/>
    <lineage>
        <taxon>Bacteria</taxon>
        <taxon>Pseudomonadati</taxon>
        <taxon>Pseudomonadota</taxon>
        <taxon>Gammaproteobacteria</taxon>
        <taxon>Alteromonadales</taxon>
        <taxon>Alteromonadaceae</taxon>
        <taxon>Alteromonas/Salinimonas group</taxon>
        <taxon>Alteromonas</taxon>
    </lineage>
</organism>
<feature type="transmembrane region" description="Helical" evidence="1">
    <location>
        <begin position="124"/>
        <end position="141"/>
    </location>
</feature>
<keyword evidence="1" id="KW-0812">Transmembrane</keyword>
<dbReference type="PANTHER" id="PTHR30590:SF2">
    <property type="entry name" value="INNER MEMBRANE PROTEIN"/>
    <property type="match status" value="1"/>
</dbReference>
<keyword evidence="1" id="KW-0472">Membrane</keyword>
<dbReference type="RefSeq" id="WP_289366813.1">
    <property type="nucleotide sequence ID" value="NZ_JAUCBP010000013.1"/>
</dbReference>
<comment type="caution">
    <text evidence="2">The sequence shown here is derived from an EMBL/GenBank/DDBJ whole genome shotgun (WGS) entry which is preliminary data.</text>
</comment>
<proteinExistence type="predicted"/>
<dbReference type="InterPro" id="IPR052529">
    <property type="entry name" value="Bact_Transport_Assoc"/>
</dbReference>
<feature type="transmembrane region" description="Helical" evidence="1">
    <location>
        <begin position="101"/>
        <end position="118"/>
    </location>
</feature>
<accession>A0ABT7T0T9</accession>
<keyword evidence="3" id="KW-1185">Reference proteome</keyword>
<evidence type="ECO:0008006" key="4">
    <source>
        <dbReference type="Google" id="ProtNLM"/>
    </source>
</evidence>
<name>A0ABT7T0T9_9ALTE</name>
<keyword evidence="1" id="KW-1133">Transmembrane helix</keyword>
<dbReference type="Proteomes" id="UP001234343">
    <property type="component" value="Unassembled WGS sequence"/>
</dbReference>